<comment type="similarity">
    <text evidence="1">Belongs to the ARG7 family.</text>
</comment>
<dbReference type="OrthoDB" id="1624361at2759"/>
<name>A0A1R3IN18_9ROSI</name>
<keyword evidence="2" id="KW-0217">Developmental protein</keyword>
<keyword evidence="3" id="KW-0341">Growth regulation</keyword>
<comment type="caution">
    <text evidence="4">The sequence shown here is derived from an EMBL/GenBank/DDBJ whole genome shotgun (WGS) entry which is preliminary data.</text>
</comment>
<dbReference type="GO" id="GO:0009733">
    <property type="term" value="P:response to auxin"/>
    <property type="evidence" value="ECO:0007669"/>
    <property type="project" value="InterPro"/>
</dbReference>
<evidence type="ECO:0000256" key="1">
    <source>
        <dbReference type="ARBA" id="ARBA00006974"/>
    </source>
</evidence>
<dbReference type="PANTHER" id="PTHR31374:SF269">
    <property type="entry name" value="AUXIN RESPONSIVE SAUR PROTEIN"/>
    <property type="match status" value="1"/>
</dbReference>
<gene>
    <name evidence="4" type="ORF">COLO4_22293</name>
</gene>
<dbReference type="Pfam" id="PF02519">
    <property type="entry name" value="Auxin_inducible"/>
    <property type="match status" value="1"/>
</dbReference>
<dbReference type="EMBL" id="AWUE01017902">
    <property type="protein sequence ID" value="OMO83967.1"/>
    <property type="molecule type" value="Genomic_DNA"/>
</dbReference>
<sequence>MAPPTDYSQSDVCNMSFMWCKLAGASKKKLPRDVPPGHLAVTVGDGGRRFVIKANYLNQPVFRQLLDEAYEYHGLNKAGPLAIPCDEHLFRDIIHLLDGGLDVCQLT</sequence>
<evidence type="ECO:0000313" key="4">
    <source>
        <dbReference type="EMBL" id="OMO83967.1"/>
    </source>
</evidence>
<dbReference type="PANTHER" id="PTHR31374">
    <property type="entry name" value="AUXIN-INDUCED PROTEIN-LIKE-RELATED"/>
    <property type="match status" value="1"/>
</dbReference>
<accession>A0A1R3IN18</accession>
<evidence type="ECO:0000256" key="2">
    <source>
        <dbReference type="ARBA" id="ARBA00022473"/>
    </source>
</evidence>
<keyword evidence="5" id="KW-1185">Reference proteome</keyword>
<dbReference type="InterPro" id="IPR003676">
    <property type="entry name" value="SAUR_fam"/>
</dbReference>
<proteinExistence type="inferred from homology"/>
<dbReference type="AlphaFoldDB" id="A0A1R3IN18"/>
<dbReference type="STRING" id="93759.A0A1R3IN18"/>
<evidence type="ECO:0000313" key="5">
    <source>
        <dbReference type="Proteomes" id="UP000187203"/>
    </source>
</evidence>
<dbReference type="Proteomes" id="UP000187203">
    <property type="component" value="Unassembled WGS sequence"/>
</dbReference>
<organism evidence="4 5">
    <name type="scientific">Corchorus olitorius</name>
    <dbReference type="NCBI Taxonomy" id="93759"/>
    <lineage>
        <taxon>Eukaryota</taxon>
        <taxon>Viridiplantae</taxon>
        <taxon>Streptophyta</taxon>
        <taxon>Embryophyta</taxon>
        <taxon>Tracheophyta</taxon>
        <taxon>Spermatophyta</taxon>
        <taxon>Magnoliopsida</taxon>
        <taxon>eudicotyledons</taxon>
        <taxon>Gunneridae</taxon>
        <taxon>Pentapetalae</taxon>
        <taxon>rosids</taxon>
        <taxon>malvids</taxon>
        <taxon>Malvales</taxon>
        <taxon>Malvaceae</taxon>
        <taxon>Grewioideae</taxon>
        <taxon>Apeibeae</taxon>
        <taxon>Corchorus</taxon>
    </lineage>
</organism>
<reference evidence="5" key="1">
    <citation type="submission" date="2013-09" db="EMBL/GenBank/DDBJ databases">
        <title>Corchorus olitorius genome sequencing.</title>
        <authorList>
            <person name="Alam M."/>
            <person name="Haque M.S."/>
            <person name="Islam M.S."/>
            <person name="Emdad E.M."/>
            <person name="Islam M.M."/>
            <person name="Ahmed B."/>
            <person name="Halim A."/>
            <person name="Hossen Q.M.M."/>
            <person name="Hossain M.Z."/>
            <person name="Ahmed R."/>
            <person name="Khan M.M."/>
            <person name="Islam R."/>
            <person name="Rashid M.M."/>
            <person name="Khan S.A."/>
            <person name="Rahman M.S."/>
            <person name="Alam M."/>
            <person name="Yahiya A.S."/>
            <person name="Khan M.S."/>
            <person name="Azam M.S."/>
            <person name="Haque T."/>
            <person name="Lashkar M.Z.H."/>
            <person name="Akhand A.I."/>
            <person name="Morshed G."/>
            <person name="Roy S."/>
            <person name="Uddin K.S."/>
            <person name="Rabeya T."/>
            <person name="Hossain A.S."/>
            <person name="Chowdhury A."/>
            <person name="Snigdha A.R."/>
            <person name="Mortoza M.S."/>
            <person name="Matin S.A."/>
            <person name="Hoque S.M.E."/>
            <person name="Islam M.K."/>
            <person name="Roy D.K."/>
            <person name="Haider R."/>
            <person name="Moosa M.M."/>
            <person name="Elias S.M."/>
            <person name="Hasan A.M."/>
            <person name="Jahan S."/>
            <person name="Shafiuddin M."/>
            <person name="Mahmood N."/>
            <person name="Shommy N.S."/>
        </authorList>
    </citation>
    <scope>NUCLEOTIDE SEQUENCE [LARGE SCALE GENOMIC DNA]</scope>
    <source>
        <strain evidence="5">cv. O-4</strain>
    </source>
</reference>
<protein>
    <submittedName>
        <fullName evidence="4">Auxin responsive SAUR protein</fullName>
    </submittedName>
</protein>
<evidence type="ECO:0000256" key="3">
    <source>
        <dbReference type="ARBA" id="ARBA00022604"/>
    </source>
</evidence>